<dbReference type="GO" id="GO:0003924">
    <property type="term" value="F:GTPase activity"/>
    <property type="evidence" value="ECO:0007669"/>
    <property type="project" value="InterPro"/>
</dbReference>
<comment type="caution">
    <text evidence="7">The sequence shown here is derived from an EMBL/GenBank/DDBJ whole genome shotgun (WGS) entry which is preliminary data.</text>
</comment>
<dbReference type="Gene3D" id="3.40.50.300">
    <property type="entry name" value="P-loop containing nucleotide triphosphate hydrolases"/>
    <property type="match status" value="1"/>
</dbReference>
<evidence type="ECO:0000256" key="5">
    <source>
        <dbReference type="ARBA" id="ARBA00023289"/>
    </source>
</evidence>
<keyword evidence="3" id="KW-0342">GTP-binding</keyword>
<keyword evidence="5" id="KW-0636">Prenylation</keyword>
<evidence type="ECO:0000313" key="8">
    <source>
        <dbReference type="Proteomes" id="UP000824469"/>
    </source>
</evidence>
<dbReference type="GO" id="GO:0012505">
    <property type="term" value="C:endomembrane system"/>
    <property type="evidence" value="ECO:0007669"/>
    <property type="project" value="UniProtKB-SubCell"/>
</dbReference>
<proteinExistence type="inferred from homology"/>
<reference evidence="7 8" key="1">
    <citation type="journal article" date="2021" name="Nat. Plants">
        <title>The Taxus genome provides insights into paclitaxel biosynthesis.</title>
        <authorList>
            <person name="Xiong X."/>
            <person name="Gou J."/>
            <person name="Liao Q."/>
            <person name="Li Y."/>
            <person name="Zhou Q."/>
            <person name="Bi G."/>
            <person name="Li C."/>
            <person name="Du R."/>
            <person name="Wang X."/>
            <person name="Sun T."/>
            <person name="Guo L."/>
            <person name="Liang H."/>
            <person name="Lu P."/>
            <person name="Wu Y."/>
            <person name="Zhang Z."/>
            <person name="Ro D.K."/>
            <person name="Shang Y."/>
            <person name="Huang S."/>
            <person name="Yan J."/>
        </authorList>
    </citation>
    <scope>NUCLEOTIDE SEQUENCE [LARGE SCALE GENOMIC DNA]</scope>
    <source>
        <strain evidence="7">Ta-2019</strain>
    </source>
</reference>
<dbReference type="PANTHER" id="PTHR47981">
    <property type="entry name" value="RAB FAMILY"/>
    <property type="match status" value="1"/>
</dbReference>
<dbReference type="AlphaFoldDB" id="A0AA38FNJ8"/>
<organism evidence="7 8">
    <name type="scientific">Taxus chinensis</name>
    <name type="common">Chinese yew</name>
    <name type="synonym">Taxus wallichiana var. chinensis</name>
    <dbReference type="NCBI Taxonomy" id="29808"/>
    <lineage>
        <taxon>Eukaryota</taxon>
        <taxon>Viridiplantae</taxon>
        <taxon>Streptophyta</taxon>
        <taxon>Embryophyta</taxon>
        <taxon>Tracheophyta</taxon>
        <taxon>Spermatophyta</taxon>
        <taxon>Pinopsida</taxon>
        <taxon>Pinidae</taxon>
        <taxon>Conifers II</taxon>
        <taxon>Cupressales</taxon>
        <taxon>Taxaceae</taxon>
        <taxon>Taxus</taxon>
    </lineage>
</organism>
<dbReference type="Pfam" id="PF00071">
    <property type="entry name" value="Ras"/>
    <property type="match status" value="1"/>
</dbReference>
<evidence type="ECO:0000313" key="7">
    <source>
        <dbReference type="EMBL" id="KAH9307615.1"/>
    </source>
</evidence>
<dbReference type="SUPFAM" id="SSF52540">
    <property type="entry name" value="P-loop containing nucleoside triphosphate hydrolases"/>
    <property type="match status" value="1"/>
</dbReference>
<comment type="similarity">
    <text evidence="1">Belongs to the small GTPase superfamily. Rab family.</text>
</comment>
<dbReference type="PANTHER" id="PTHR47981:SF2">
    <property type="entry name" value="RAS-RELATED PROTEIN RABG3B"/>
    <property type="match status" value="1"/>
</dbReference>
<protein>
    <submittedName>
        <fullName evidence="7">Uncharacterized protein</fullName>
    </submittedName>
</protein>
<keyword evidence="4" id="KW-0449">Lipoprotein</keyword>
<dbReference type="Proteomes" id="UP000824469">
    <property type="component" value="Unassembled WGS sequence"/>
</dbReference>
<evidence type="ECO:0000256" key="3">
    <source>
        <dbReference type="ARBA" id="ARBA00023134"/>
    </source>
</evidence>
<dbReference type="PROSITE" id="PS51419">
    <property type="entry name" value="RAB"/>
    <property type="match status" value="1"/>
</dbReference>
<evidence type="ECO:0000256" key="4">
    <source>
        <dbReference type="ARBA" id="ARBA00023288"/>
    </source>
</evidence>
<evidence type="ECO:0000256" key="2">
    <source>
        <dbReference type="ARBA" id="ARBA00022741"/>
    </source>
</evidence>
<feature type="non-terminal residue" evidence="7">
    <location>
        <position position="108"/>
    </location>
</feature>
<dbReference type="InterPro" id="IPR027417">
    <property type="entry name" value="P-loop_NTPase"/>
</dbReference>
<dbReference type="GO" id="GO:0005525">
    <property type="term" value="F:GTP binding"/>
    <property type="evidence" value="ECO:0007669"/>
    <property type="project" value="UniProtKB-KW"/>
</dbReference>
<accession>A0AA38FNJ8</accession>
<dbReference type="GO" id="GO:0005774">
    <property type="term" value="C:vacuolar membrane"/>
    <property type="evidence" value="ECO:0007669"/>
    <property type="project" value="TreeGrafter"/>
</dbReference>
<evidence type="ECO:0000256" key="1">
    <source>
        <dbReference type="ARBA" id="ARBA00006270"/>
    </source>
</evidence>
<dbReference type="EMBL" id="JAHRHJ020000007">
    <property type="protein sequence ID" value="KAH9307615.1"/>
    <property type="molecule type" value="Genomic_DNA"/>
</dbReference>
<gene>
    <name evidence="7" type="ORF">KI387_035526</name>
</gene>
<name>A0AA38FNJ8_TAXCH</name>
<dbReference type="InterPro" id="IPR001806">
    <property type="entry name" value="Small_GTPase"/>
</dbReference>
<sequence>MGRRDAQLGEGLRGKLVVGLVYDVNVAKFLYKPPQLVHDSQAQGNISYLLAAAINLNQKIWDTAGQERLHSLGAGFYRGEDCCVLVYDVNVAKSFTNLHNWYNEFLNQ</sequence>
<keyword evidence="2" id="KW-0547">Nucleotide-binding</keyword>
<comment type="subcellular location">
    <subcellularLocation>
        <location evidence="6">Endomembrane system</location>
        <topology evidence="6">Lipid-anchor</topology>
        <orientation evidence="6">Cytoplasmic side</orientation>
    </subcellularLocation>
</comment>
<evidence type="ECO:0000256" key="6">
    <source>
        <dbReference type="ARBA" id="ARBA00046278"/>
    </source>
</evidence>
<keyword evidence="8" id="KW-1185">Reference proteome</keyword>